<dbReference type="PIRSF" id="PIRSF015753">
    <property type="entry name" value="GST"/>
    <property type="match status" value="1"/>
</dbReference>
<dbReference type="GO" id="GO:0005737">
    <property type="term" value="C:cytoplasm"/>
    <property type="evidence" value="ECO:0007669"/>
    <property type="project" value="TreeGrafter"/>
</dbReference>
<dbReference type="InterPro" id="IPR047047">
    <property type="entry name" value="GST_Omega-like_C"/>
</dbReference>
<dbReference type="AlphaFoldDB" id="A0A1G4RA20"/>
<dbReference type="SFLD" id="SFLDG01206">
    <property type="entry name" value="Xi.1"/>
    <property type="match status" value="1"/>
</dbReference>
<dbReference type="Proteomes" id="UP000199542">
    <property type="component" value="Unassembled WGS sequence"/>
</dbReference>
<keyword evidence="5" id="KW-0808">Transferase</keyword>
<dbReference type="SUPFAM" id="SSF47616">
    <property type="entry name" value="GST C-terminal domain-like"/>
    <property type="match status" value="1"/>
</dbReference>
<reference evidence="5 6" key="1">
    <citation type="submission" date="2016-10" db="EMBL/GenBank/DDBJ databases">
        <authorList>
            <person name="de Groot N.N."/>
        </authorList>
    </citation>
    <scope>NUCLEOTIDE SEQUENCE [LARGE SCALE GENOMIC DNA]</scope>
    <source>
        <strain evidence="5 6">CGMCC 1.3401</strain>
    </source>
</reference>
<evidence type="ECO:0000313" key="6">
    <source>
        <dbReference type="Proteomes" id="UP000199542"/>
    </source>
</evidence>
<feature type="site" description="Lowers pKa of active site Cys" evidence="3">
    <location>
        <position position="295"/>
    </location>
</feature>
<dbReference type="InterPro" id="IPR010987">
    <property type="entry name" value="Glutathione-S-Trfase_C-like"/>
</dbReference>
<dbReference type="SUPFAM" id="SSF52833">
    <property type="entry name" value="Thioredoxin-like"/>
    <property type="match status" value="1"/>
</dbReference>
<dbReference type="InterPro" id="IPR036249">
    <property type="entry name" value="Thioredoxin-like_sf"/>
</dbReference>
<dbReference type="Gene3D" id="1.20.1050.10">
    <property type="match status" value="1"/>
</dbReference>
<dbReference type="GO" id="GO:0004364">
    <property type="term" value="F:glutathione transferase activity"/>
    <property type="evidence" value="ECO:0007669"/>
    <property type="project" value="InterPro"/>
</dbReference>
<evidence type="ECO:0000256" key="3">
    <source>
        <dbReference type="PIRSR" id="PIRSR015753-3"/>
    </source>
</evidence>
<evidence type="ECO:0000256" key="2">
    <source>
        <dbReference type="PIRSR" id="PIRSR015753-2"/>
    </source>
</evidence>
<feature type="binding site" evidence="2">
    <location>
        <begin position="129"/>
        <end position="132"/>
    </location>
    <ligand>
        <name>glutathione</name>
        <dbReference type="ChEBI" id="CHEBI:57925"/>
    </ligand>
</feature>
<dbReference type="InterPro" id="IPR040079">
    <property type="entry name" value="Glutathione_S-Trfase"/>
</dbReference>
<dbReference type="InterPro" id="IPR004045">
    <property type="entry name" value="Glutathione_S-Trfase_N"/>
</dbReference>
<dbReference type="PROSITE" id="PS50405">
    <property type="entry name" value="GST_CTER"/>
    <property type="match status" value="1"/>
</dbReference>
<evidence type="ECO:0000256" key="1">
    <source>
        <dbReference type="PIRSR" id="PIRSR015753-1"/>
    </source>
</evidence>
<dbReference type="SFLD" id="SFLDS00019">
    <property type="entry name" value="Glutathione_Transferase_(cytos"/>
    <property type="match status" value="1"/>
</dbReference>
<feature type="binding site" evidence="2">
    <location>
        <begin position="147"/>
        <end position="148"/>
    </location>
    <ligand>
        <name>glutathione</name>
        <dbReference type="ChEBI" id="CHEBI:57925"/>
    </ligand>
</feature>
<accession>A0A1G4RA20</accession>
<evidence type="ECO:0000313" key="5">
    <source>
        <dbReference type="EMBL" id="SCW53732.1"/>
    </source>
</evidence>
<dbReference type="Pfam" id="PF13410">
    <property type="entry name" value="GST_C_2"/>
    <property type="match status" value="1"/>
</dbReference>
<dbReference type="FunFam" id="3.40.30.10:FF:000058">
    <property type="entry name" value="Glutathione S-transferase, omega"/>
    <property type="match status" value="1"/>
</dbReference>
<dbReference type="PANTHER" id="PTHR32419:SF6">
    <property type="entry name" value="GLUTATHIONE S-TRANSFERASE OMEGA-LIKE 1-RELATED"/>
    <property type="match status" value="1"/>
</dbReference>
<feature type="active site" description="Nucleophile" evidence="1">
    <location>
        <position position="63"/>
    </location>
</feature>
<evidence type="ECO:0000259" key="4">
    <source>
        <dbReference type="PROSITE" id="PS50405"/>
    </source>
</evidence>
<proteinExistence type="predicted"/>
<sequence>MGMLVDGVWQDVWYDTKETKGHFKRAASQFRNWITATGEAGPTGTGGFKAEADRYHLYVSLACPWAHRTLIFRKLKKLDDIISVSVVDPLMAENGWEFKIGDGATGDHLYGARTLFEIYVKADPHYSGRVTVPVLWDKKTGTIVNNESAEIIRMFNSAFDGLTDSKTDFYPAHLRADIDALNAIVYDTVNNGVYKAGFATTQEAYEENVVKIFETLDMLDERLSKSRYLFGDRLTEADWRLFTTLARFDTVYVGHFKCNIRRIEDYKNLSGYLRDLYQTPGVKETVNLRHIKEHYYRSHRAINPTGLVPVGPTLDLDRLHGRAKLADAA</sequence>
<feature type="active site" description="Proton donor/acceptor" evidence="1">
    <location>
        <position position="194"/>
    </location>
</feature>
<organism evidence="5 6">
    <name type="scientific">Rhizobium mongolense subsp. loessense</name>
    <dbReference type="NCBI Taxonomy" id="158890"/>
    <lineage>
        <taxon>Bacteria</taxon>
        <taxon>Pseudomonadati</taxon>
        <taxon>Pseudomonadota</taxon>
        <taxon>Alphaproteobacteria</taxon>
        <taxon>Hyphomicrobiales</taxon>
        <taxon>Rhizobiaceae</taxon>
        <taxon>Rhizobium/Agrobacterium group</taxon>
        <taxon>Rhizobium</taxon>
    </lineage>
</organism>
<name>A0A1G4RA20_9HYPH</name>
<dbReference type="Pfam" id="PF13409">
    <property type="entry name" value="GST_N_2"/>
    <property type="match status" value="1"/>
</dbReference>
<feature type="domain" description="GST C-terminal" evidence="4">
    <location>
        <begin position="171"/>
        <end position="298"/>
    </location>
</feature>
<dbReference type="CDD" id="cd03190">
    <property type="entry name" value="GST_C_Omega_like"/>
    <property type="match status" value="1"/>
</dbReference>
<dbReference type="InterPro" id="IPR016639">
    <property type="entry name" value="GST_Omega/GSH"/>
</dbReference>
<dbReference type="PANTHER" id="PTHR32419">
    <property type="entry name" value="GLUTATHIONYL-HYDROQUINONE REDUCTASE"/>
    <property type="match status" value="1"/>
</dbReference>
<dbReference type="InterPro" id="IPR036282">
    <property type="entry name" value="Glutathione-S-Trfase_C_sf"/>
</dbReference>
<dbReference type="SFLD" id="SFLDG01148">
    <property type="entry name" value="Xi_(cytGST)"/>
    <property type="match status" value="1"/>
</dbReference>
<feature type="site" description="Lowers pKa of active site Cys" evidence="3">
    <location>
        <position position="252"/>
    </location>
</feature>
<protein>
    <submittedName>
        <fullName evidence="5">Putative glutathione S-transferase</fullName>
    </submittedName>
</protein>
<dbReference type="EMBL" id="FMTM01000003">
    <property type="protein sequence ID" value="SCW53732.1"/>
    <property type="molecule type" value="Genomic_DNA"/>
</dbReference>
<dbReference type="Gene3D" id="3.40.30.10">
    <property type="entry name" value="Glutaredoxin"/>
    <property type="match status" value="1"/>
</dbReference>
<gene>
    <name evidence="5" type="ORF">SAMN02927900_02361</name>
</gene>
<feature type="binding site" evidence="2">
    <location>
        <position position="96"/>
    </location>
    <ligand>
        <name>glutathione</name>
        <dbReference type="ChEBI" id="CHEBI:57925"/>
    </ligand>
</feature>
<dbReference type="RefSeq" id="WP_092585077.1">
    <property type="nucleotide sequence ID" value="NZ_FMTM01000003.1"/>
</dbReference>